<dbReference type="EMBL" id="UINC01185404">
    <property type="protein sequence ID" value="SVD97086.1"/>
    <property type="molecule type" value="Genomic_DNA"/>
</dbReference>
<name>A0A382ZNB7_9ZZZZ</name>
<sequence>KYRLTILTLYEMVKKNTNSKK</sequence>
<dbReference type="AlphaFoldDB" id="A0A382ZNB7"/>
<gene>
    <name evidence="1" type="ORF">METZ01_LOCUS449940</name>
</gene>
<reference evidence="1" key="1">
    <citation type="submission" date="2018-05" db="EMBL/GenBank/DDBJ databases">
        <authorList>
            <person name="Lanie J.A."/>
            <person name="Ng W.-L."/>
            <person name="Kazmierczak K.M."/>
            <person name="Andrzejewski T.M."/>
            <person name="Davidsen T.M."/>
            <person name="Wayne K.J."/>
            <person name="Tettelin H."/>
            <person name="Glass J.I."/>
            <person name="Rusch D."/>
            <person name="Podicherti R."/>
            <person name="Tsui H.-C.T."/>
            <person name="Winkler M.E."/>
        </authorList>
    </citation>
    <scope>NUCLEOTIDE SEQUENCE</scope>
</reference>
<organism evidence="1">
    <name type="scientific">marine metagenome</name>
    <dbReference type="NCBI Taxonomy" id="408172"/>
    <lineage>
        <taxon>unclassified sequences</taxon>
        <taxon>metagenomes</taxon>
        <taxon>ecological metagenomes</taxon>
    </lineage>
</organism>
<proteinExistence type="predicted"/>
<protein>
    <submittedName>
        <fullName evidence="1">Uncharacterized protein</fullName>
    </submittedName>
</protein>
<evidence type="ECO:0000313" key="1">
    <source>
        <dbReference type="EMBL" id="SVD97086.1"/>
    </source>
</evidence>
<feature type="non-terminal residue" evidence="1">
    <location>
        <position position="1"/>
    </location>
</feature>
<accession>A0A382ZNB7</accession>